<dbReference type="OrthoDB" id="6293260at2"/>
<dbReference type="PANTHER" id="PTHR43792">
    <property type="entry name" value="GNAT FAMILY, PUTATIVE (AFU_ORTHOLOGUE AFUA_3G00765)-RELATED-RELATED"/>
    <property type="match status" value="1"/>
</dbReference>
<dbReference type="Pfam" id="PF13302">
    <property type="entry name" value="Acetyltransf_3"/>
    <property type="match status" value="1"/>
</dbReference>
<dbReference type="Gene3D" id="3.40.630.30">
    <property type="match status" value="1"/>
</dbReference>
<dbReference type="InterPro" id="IPR016181">
    <property type="entry name" value="Acyl_CoA_acyltransferase"/>
</dbReference>
<organism evidence="2 3">
    <name type="scientific">Cribrihabitans marinus</name>
    <dbReference type="NCBI Taxonomy" id="1227549"/>
    <lineage>
        <taxon>Bacteria</taxon>
        <taxon>Pseudomonadati</taxon>
        <taxon>Pseudomonadota</taxon>
        <taxon>Alphaproteobacteria</taxon>
        <taxon>Rhodobacterales</taxon>
        <taxon>Paracoccaceae</taxon>
        <taxon>Cribrihabitans</taxon>
    </lineage>
</organism>
<name>A0A1H7D1K9_9RHOB</name>
<dbReference type="GO" id="GO:0016747">
    <property type="term" value="F:acyltransferase activity, transferring groups other than amino-acyl groups"/>
    <property type="evidence" value="ECO:0007669"/>
    <property type="project" value="InterPro"/>
</dbReference>
<dbReference type="AlphaFoldDB" id="A0A1H7D1K9"/>
<evidence type="ECO:0000259" key="1">
    <source>
        <dbReference type="Pfam" id="PF13302"/>
    </source>
</evidence>
<dbReference type="InterPro" id="IPR000182">
    <property type="entry name" value="GNAT_dom"/>
</dbReference>
<proteinExistence type="predicted"/>
<dbReference type="EMBL" id="FNYD01000009">
    <property type="protein sequence ID" value="SEJ94697.1"/>
    <property type="molecule type" value="Genomic_DNA"/>
</dbReference>
<gene>
    <name evidence="2" type="ORF">SAMN05444007_10977</name>
</gene>
<feature type="domain" description="N-acetyltransferase" evidence="1">
    <location>
        <begin position="15"/>
        <end position="150"/>
    </location>
</feature>
<protein>
    <submittedName>
        <fullName evidence="2">Protein N-acetyltransferase, RimJ/RimL family</fullName>
    </submittedName>
</protein>
<dbReference type="InterPro" id="IPR051531">
    <property type="entry name" value="N-acetyltransferase"/>
</dbReference>
<dbReference type="SUPFAM" id="SSF55729">
    <property type="entry name" value="Acyl-CoA N-acyltransferases (Nat)"/>
    <property type="match status" value="1"/>
</dbReference>
<dbReference type="PANTHER" id="PTHR43792:SF1">
    <property type="entry name" value="N-ACETYLTRANSFERASE DOMAIN-CONTAINING PROTEIN"/>
    <property type="match status" value="1"/>
</dbReference>
<reference evidence="2 3" key="1">
    <citation type="submission" date="2016-10" db="EMBL/GenBank/DDBJ databases">
        <authorList>
            <person name="de Groot N.N."/>
        </authorList>
    </citation>
    <scope>NUCLEOTIDE SEQUENCE [LARGE SCALE GENOMIC DNA]</scope>
    <source>
        <strain evidence="2 3">DSM 29340</strain>
    </source>
</reference>
<keyword evidence="3" id="KW-1185">Reference proteome</keyword>
<dbReference type="RefSeq" id="WP_092369039.1">
    <property type="nucleotide sequence ID" value="NZ_BMGV01000009.1"/>
</dbReference>
<accession>A0A1H7D1K9</accession>
<evidence type="ECO:0000313" key="2">
    <source>
        <dbReference type="EMBL" id="SEJ94697.1"/>
    </source>
</evidence>
<keyword evidence="2" id="KW-0808">Transferase</keyword>
<sequence>MTAVLRDIPVIATDRLVLRGPLESDFAAHAAFYTSPRSHLVGGPADRFQAWRIFLSGLGHWALRGYGMWMVTERDGGQPVGRVGFINGLDWDEPELGWHLYDGYEGKGYAYEAACAARDHGARHFGIAAPISYIVPENARSLALAERLGASFERDGTVVGTPCQVWRHPRAGAA</sequence>
<evidence type="ECO:0000313" key="3">
    <source>
        <dbReference type="Proteomes" id="UP000199379"/>
    </source>
</evidence>
<dbReference type="STRING" id="1227549.SAMN05444007_10977"/>
<dbReference type="Proteomes" id="UP000199379">
    <property type="component" value="Unassembled WGS sequence"/>
</dbReference>